<organism evidence="2">
    <name type="scientific">Physcomitrium patens</name>
    <name type="common">Spreading-leaved earth moss</name>
    <name type="synonym">Physcomitrella patens</name>
    <dbReference type="NCBI Taxonomy" id="3218"/>
    <lineage>
        <taxon>Eukaryota</taxon>
        <taxon>Viridiplantae</taxon>
        <taxon>Streptophyta</taxon>
        <taxon>Embryophyta</taxon>
        <taxon>Bryophyta</taxon>
        <taxon>Bryophytina</taxon>
        <taxon>Bryopsida</taxon>
        <taxon>Funariidae</taxon>
        <taxon>Funariales</taxon>
        <taxon>Funariaceae</taxon>
        <taxon>Physcomitrium</taxon>
    </lineage>
</organism>
<reference evidence="2 4" key="1">
    <citation type="journal article" date="2008" name="Science">
        <title>The Physcomitrella genome reveals evolutionary insights into the conquest of land by plants.</title>
        <authorList>
            <person name="Rensing S."/>
            <person name="Lang D."/>
            <person name="Zimmer A."/>
            <person name="Terry A."/>
            <person name="Salamov A."/>
            <person name="Shapiro H."/>
            <person name="Nishiyama T."/>
            <person name="Perroud P.-F."/>
            <person name="Lindquist E."/>
            <person name="Kamisugi Y."/>
            <person name="Tanahashi T."/>
            <person name="Sakakibara K."/>
            <person name="Fujita T."/>
            <person name="Oishi K."/>
            <person name="Shin-I T."/>
            <person name="Kuroki Y."/>
            <person name="Toyoda A."/>
            <person name="Suzuki Y."/>
            <person name="Hashimoto A."/>
            <person name="Yamaguchi K."/>
            <person name="Sugano A."/>
            <person name="Kohara Y."/>
            <person name="Fujiyama A."/>
            <person name="Anterola A."/>
            <person name="Aoki S."/>
            <person name="Ashton N."/>
            <person name="Barbazuk W.B."/>
            <person name="Barker E."/>
            <person name="Bennetzen J."/>
            <person name="Bezanilla M."/>
            <person name="Blankenship R."/>
            <person name="Cho S.H."/>
            <person name="Dutcher S."/>
            <person name="Estelle M."/>
            <person name="Fawcett J.A."/>
            <person name="Gundlach H."/>
            <person name="Hanada K."/>
            <person name="Heyl A."/>
            <person name="Hicks K.A."/>
            <person name="Hugh J."/>
            <person name="Lohr M."/>
            <person name="Mayer K."/>
            <person name="Melkozernov A."/>
            <person name="Murata T."/>
            <person name="Nelson D."/>
            <person name="Pils B."/>
            <person name="Prigge M."/>
            <person name="Reiss B."/>
            <person name="Renner T."/>
            <person name="Rombauts S."/>
            <person name="Rushton P."/>
            <person name="Sanderfoot A."/>
            <person name="Schween G."/>
            <person name="Shiu S.-H."/>
            <person name="Stueber K."/>
            <person name="Theodoulou F.L."/>
            <person name="Tu H."/>
            <person name="Van de Peer Y."/>
            <person name="Verrier P.J."/>
            <person name="Waters E."/>
            <person name="Wood A."/>
            <person name="Yang L."/>
            <person name="Cove D."/>
            <person name="Cuming A."/>
            <person name="Hasebe M."/>
            <person name="Lucas S."/>
            <person name="Mishler D.B."/>
            <person name="Reski R."/>
            <person name="Grigoriev I."/>
            <person name="Quatrano R.S."/>
            <person name="Boore J.L."/>
        </authorList>
    </citation>
    <scope>NUCLEOTIDE SEQUENCE [LARGE SCALE GENOMIC DNA]</scope>
    <source>
        <strain evidence="3 4">cv. Gransden 2004</strain>
    </source>
</reference>
<dbReference type="GO" id="GO:0004842">
    <property type="term" value="F:ubiquitin-protein transferase activity"/>
    <property type="evidence" value="ECO:0000318"/>
    <property type="project" value="GO_Central"/>
</dbReference>
<dbReference type="InterPro" id="IPR050796">
    <property type="entry name" value="SCF_F-box_component"/>
</dbReference>
<dbReference type="PaxDb" id="3218-PP1S130_123V6.1"/>
<dbReference type="PANTHER" id="PTHR31672:SF2">
    <property type="entry name" value="F-BOX DOMAIN-CONTAINING PROTEIN"/>
    <property type="match status" value="1"/>
</dbReference>
<dbReference type="Gramene" id="Pp3c7_1090V3.1">
    <property type="protein sequence ID" value="PAC:32923604.CDS.1"/>
    <property type="gene ID" value="Pp3c7_1090"/>
</dbReference>
<reference evidence="2 4" key="2">
    <citation type="journal article" date="2018" name="Plant J.">
        <title>The Physcomitrella patens chromosome-scale assembly reveals moss genome structure and evolution.</title>
        <authorList>
            <person name="Lang D."/>
            <person name="Ullrich K.K."/>
            <person name="Murat F."/>
            <person name="Fuchs J."/>
            <person name="Jenkins J."/>
            <person name="Haas F.B."/>
            <person name="Piednoel M."/>
            <person name="Gundlach H."/>
            <person name="Van Bel M."/>
            <person name="Meyberg R."/>
            <person name="Vives C."/>
            <person name="Morata J."/>
            <person name="Symeonidi A."/>
            <person name="Hiss M."/>
            <person name="Muchero W."/>
            <person name="Kamisugi Y."/>
            <person name="Saleh O."/>
            <person name="Blanc G."/>
            <person name="Decker E.L."/>
            <person name="van Gessel N."/>
            <person name="Grimwood J."/>
            <person name="Hayes R.D."/>
            <person name="Graham S.W."/>
            <person name="Gunter L.E."/>
            <person name="McDaniel S.F."/>
            <person name="Hoernstein S.N.W."/>
            <person name="Larsson A."/>
            <person name="Li F.W."/>
            <person name="Perroud P.F."/>
            <person name="Phillips J."/>
            <person name="Ranjan P."/>
            <person name="Rokshar D.S."/>
            <person name="Rothfels C.J."/>
            <person name="Schneider L."/>
            <person name="Shu S."/>
            <person name="Stevenson D.W."/>
            <person name="Thummler F."/>
            <person name="Tillich M."/>
            <person name="Villarreal Aguilar J.C."/>
            <person name="Widiez T."/>
            <person name="Wong G.K."/>
            <person name="Wymore A."/>
            <person name="Zhang Y."/>
            <person name="Zimmer A.D."/>
            <person name="Quatrano R.S."/>
            <person name="Mayer K.F.X."/>
            <person name="Goodstein D."/>
            <person name="Casacuberta J.M."/>
            <person name="Vandepoele K."/>
            <person name="Reski R."/>
            <person name="Cuming A.C."/>
            <person name="Tuskan G.A."/>
            <person name="Maumus F."/>
            <person name="Salse J."/>
            <person name="Schmutz J."/>
            <person name="Rensing S.A."/>
        </authorList>
    </citation>
    <scope>NUCLEOTIDE SEQUENCE [LARGE SCALE GENOMIC DNA]</scope>
    <source>
        <strain evidence="3 4">cv. Gransden 2004</strain>
    </source>
</reference>
<dbReference type="InParanoid" id="A0A2K1K9U7"/>
<dbReference type="Pfam" id="PF00646">
    <property type="entry name" value="F-box"/>
    <property type="match status" value="1"/>
</dbReference>
<dbReference type="SUPFAM" id="SSF81383">
    <property type="entry name" value="F-box domain"/>
    <property type="match status" value="1"/>
</dbReference>
<evidence type="ECO:0000313" key="3">
    <source>
        <dbReference type="EnsemblPlants" id="PAC:32923604.CDS.1"/>
    </source>
</evidence>
<dbReference type="InterPro" id="IPR036047">
    <property type="entry name" value="F-box-like_dom_sf"/>
</dbReference>
<evidence type="ECO:0000313" key="4">
    <source>
        <dbReference type="Proteomes" id="UP000006727"/>
    </source>
</evidence>
<proteinExistence type="predicted"/>
<dbReference type="PANTHER" id="PTHR31672">
    <property type="entry name" value="BNACNNG10540D PROTEIN"/>
    <property type="match status" value="1"/>
</dbReference>
<dbReference type="AlphaFoldDB" id="A0A2K1K9U7"/>
<dbReference type="EnsemblPlants" id="Pp3c7_1090V3.1">
    <property type="protein sequence ID" value="PAC:32923604.CDS.1"/>
    <property type="gene ID" value="Pp3c7_1090"/>
</dbReference>
<dbReference type="EMBL" id="ABEU02000007">
    <property type="protein sequence ID" value="PNR50550.1"/>
    <property type="molecule type" value="Genomic_DNA"/>
</dbReference>
<protein>
    <recommendedName>
        <fullName evidence="1">F-box domain-containing protein</fullName>
    </recommendedName>
</protein>
<name>A0A2K1K9U7_PHYPA</name>
<feature type="domain" description="F-box" evidence="1">
    <location>
        <begin position="19"/>
        <end position="59"/>
    </location>
</feature>
<gene>
    <name evidence="2" type="ORF">PHYPA_009736</name>
</gene>
<accession>A0A2K1K9U7</accession>
<evidence type="ECO:0000259" key="1">
    <source>
        <dbReference type="SMART" id="SM00256"/>
    </source>
</evidence>
<dbReference type="SMART" id="SM00256">
    <property type="entry name" value="FBOX"/>
    <property type="match status" value="1"/>
</dbReference>
<keyword evidence="4" id="KW-1185">Reference proteome</keyword>
<dbReference type="GO" id="GO:0031146">
    <property type="term" value="P:SCF-dependent proteasomal ubiquitin-dependent protein catabolic process"/>
    <property type="evidence" value="ECO:0000318"/>
    <property type="project" value="GO_Central"/>
</dbReference>
<dbReference type="InterPro" id="IPR001810">
    <property type="entry name" value="F-box_dom"/>
</dbReference>
<evidence type="ECO:0000313" key="2">
    <source>
        <dbReference type="EMBL" id="PNR50550.1"/>
    </source>
</evidence>
<reference evidence="3" key="3">
    <citation type="submission" date="2020-12" db="UniProtKB">
        <authorList>
            <consortium name="EnsemblPlants"/>
        </authorList>
    </citation>
    <scope>IDENTIFICATION</scope>
</reference>
<dbReference type="Gene3D" id="1.20.1280.50">
    <property type="match status" value="1"/>
</dbReference>
<sequence>MSELCEIMSDEPCPMWNKLSSELQDRVLAFLPVLALVNLRTVCKRWATLPSSQSFKILCMLVSPQPSYLLVCRRAHTFCAAYDQSLNLWYDLNLRFLDQMCLPYLECPNGEVYHSVEAASGGLFFIWSHKSDGEPSLYSVCNPVTRTWRKLPSLPYHIVPLAVAMVTDRLTWKYKIFVAADSSPETLLSPMAMQAQSSPLTHLIISYPTIKLLCITQLIPYGAPISSAHIPSNVCIAMLLKFVLITRAELSGLRFIHTVLAEAQAHASTPRHCLVLGHLQRNHVCAQLRPL</sequence>
<dbReference type="Proteomes" id="UP000006727">
    <property type="component" value="Chromosome 7"/>
</dbReference>